<sequence>MTVSVLFVCLGNICRSPLAEVALREVCARSGVAMIVDSAGTADWHAGRPPDDRTVAVAARNGVEASHLRARQVRVSDFRDFDHIIALDNQNLSDLQALRPKDASAELSLLLDHVKGRSGQDVDDPYYGDDSAFDRTWQEVMAAAENLVARLRQA</sequence>
<feature type="domain" description="Phosphotyrosine protein phosphatase I" evidence="6">
    <location>
        <begin position="3"/>
        <end position="150"/>
    </location>
</feature>
<dbReference type="Proteomes" id="UP000185192">
    <property type="component" value="Unassembled WGS sequence"/>
</dbReference>
<dbReference type="OrthoDB" id="9784339at2"/>
<protein>
    <recommendedName>
        <fullName evidence="2">protein-tyrosine-phosphatase</fullName>
        <ecNumber evidence="2">3.1.3.48</ecNumber>
    </recommendedName>
</protein>
<dbReference type="InterPro" id="IPR023485">
    <property type="entry name" value="Ptyr_pPase"/>
</dbReference>
<evidence type="ECO:0000256" key="4">
    <source>
        <dbReference type="ARBA" id="ARBA00022912"/>
    </source>
</evidence>
<dbReference type="CDD" id="cd16343">
    <property type="entry name" value="LMWPTP"/>
    <property type="match status" value="1"/>
</dbReference>
<dbReference type="STRING" id="1123272.SAMN02745824_1944"/>
<accession>A0A1N6EIQ0</accession>
<proteinExistence type="inferred from homology"/>
<dbReference type="Pfam" id="PF01451">
    <property type="entry name" value="LMWPc"/>
    <property type="match status" value="1"/>
</dbReference>
<evidence type="ECO:0000256" key="3">
    <source>
        <dbReference type="ARBA" id="ARBA00022801"/>
    </source>
</evidence>
<dbReference type="InterPro" id="IPR017867">
    <property type="entry name" value="Tyr_phospatase_low_mol_wt"/>
</dbReference>
<dbReference type="PRINTS" id="PR00719">
    <property type="entry name" value="LMWPTPASE"/>
</dbReference>
<evidence type="ECO:0000313" key="8">
    <source>
        <dbReference type="Proteomes" id="UP000185192"/>
    </source>
</evidence>
<dbReference type="RefSeq" id="WP_074205054.1">
    <property type="nucleotide sequence ID" value="NZ_FSQW01000002.1"/>
</dbReference>
<feature type="active site" description="Nucleophile" evidence="5">
    <location>
        <position position="9"/>
    </location>
</feature>
<dbReference type="PANTHER" id="PTHR11717:SF7">
    <property type="entry name" value="LOW MOLECULAR WEIGHT PHOSPHOTYROSINE PROTEIN PHOSPHATASE"/>
    <property type="match status" value="1"/>
</dbReference>
<keyword evidence="8" id="KW-1185">Reference proteome</keyword>
<name>A0A1N6EIQ0_9SPHN</name>
<dbReference type="AlphaFoldDB" id="A0A1N6EIQ0"/>
<dbReference type="Gene3D" id="3.40.50.2300">
    <property type="match status" value="1"/>
</dbReference>
<evidence type="ECO:0000256" key="1">
    <source>
        <dbReference type="ARBA" id="ARBA00011063"/>
    </source>
</evidence>
<organism evidence="7 8">
    <name type="scientific">Parasphingorhabdus marina DSM 22363</name>
    <dbReference type="NCBI Taxonomy" id="1123272"/>
    <lineage>
        <taxon>Bacteria</taxon>
        <taxon>Pseudomonadati</taxon>
        <taxon>Pseudomonadota</taxon>
        <taxon>Alphaproteobacteria</taxon>
        <taxon>Sphingomonadales</taxon>
        <taxon>Sphingomonadaceae</taxon>
        <taxon>Parasphingorhabdus</taxon>
    </lineage>
</organism>
<dbReference type="SMART" id="SM00226">
    <property type="entry name" value="LMWPc"/>
    <property type="match status" value="1"/>
</dbReference>
<gene>
    <name evidence="7" type="ORF">SAMN02745824_1944</name>
</gene>
<dbReference type="GO" id="GO:0004725">
    <property type="term" value="F:protein tyrosine phosphatase activity"/>
    <property type="evidence" value="ECO:0007669"/>
    <property type="project" value="UniProtKB-EC"/>
</dbReference>
<keyword evidence="4" id="KW-0904">Protein phosphatase</keyword>
<feature type="active site" description="Proton donor" evidence="5">
    <location>
        <position position="124"/>
    </location>
</feature>
<dbReference type="EC" id="3.1.3.48" evidence="2"/>
<comment type="similarity">
    <text evidence="1">Belongs to the low molecular weight phosphotyrosine protein phosphatase family.</text>
</comment>
<keyword evidence="3" id="KW-0378">Hydrolase</keyword>
<dbReference type="InterPro" id="IPR036196">
    <property type="entry name" value="Ptyr_pPase_sf"/>
</dbReference>
<evidence type="ECO:0000313" key="7">
    <source>
        <dbReference type="EMBL" id="SIN82892.1"/>
    </source>
</evidence>
<dbReference type="InterPro" id="IPR050438">
    <property type="entry name" value="LMW_PTPase"/>
</dbReference>
<evidence type="ECO:0000256" key="2">
    <source>
        <dbReference type="ARBA" id="ARBA00013064"/>
    </source>
</evidence>
<dbReference type="SUPFAM" id="SSF52788">
    <property type="entry name" value="Phosphotyrosine protein phosphatases I"/>
    <property type="match status" value="1"/>
</dbReference>
<evidence type="ECO:0000256" key="5">
    <source>
        <dbReference type="PIRSR" id="PIRSR617867-1"/>
    </source>
</evidence>
<evidence type="ECO:0000259" key="6">
    <source>
        <dbReference type="SMART" id="SM00226"/>
    </source>
</evidence>
<reference evidence="8" key="1">
    <citation type="submission" date="2016-11" db="EMBL/GenBank/DDBJ databases">
        <authorList>
            <person name="Varghese N."/>
            <person name="Submissions S."/>
        </authorList>
    </citation>
    <scope>NUCLEOTIDE SEQUENCE [LARGE SCALE GENOMIC DNA]</scope>
    <source>
        <strain evidence="8">DSM 22363</strain>
    </source>
</reference>
<dbReference type="PANTHER" id="PTHR11717">
    <property type="entry name" value="LOW MOLECULAR WEIGHT PROTEIN TYROSINE PHOSPHATASE"/>
    <property type="match status" value="1"/>
</dbReference>
<dbReference type="EMBL" id="FSQW01000002">
    <property type="protein sequence ID" value="SIN82892.1"/>
    <property type="molecule type" value="Genomic_DNA"/>
</dbReference>
<feature type="active site" evidence="5">
    <location>
        <position position="15"/>
    </location>
</feature>